<feature type="compositionally biased region" description="Polar residues" evidence="1">
    <location>
        <begin position="660"/>
        <end position="676"/>
    </location>
</feature>
<evidence type="ECO:0000313" key="3">
    <source>
        <dbReference type="Proteomes" id="UP000198372"/>
    </source>
</evidence>
<dbReference type="Proteomes" id="UP000198372">
    <property type="component" value="Unassembled WGS sequence"/>
</dbReference>
<feature type="compositionally biased region" description="Low complexity" evidence="1">
    <location>
        <begin position="424"/>
        <end position="442"/>
    </location>
</feature>
<feature type="compositionally biased region" description="Polar residues" evidence="1">
    <location>
        <begin position="546"/>
        <end position="563"/>
    </location>
</feature>
<feature type="compositionally biased region" description="Polar residues" evidence="1">
    <location>
        <begin position="132"/>
        <end position="143"/>
    </location>
</feature>
<feature type="compositionally biased region" description="Basic and acidic residues" evidence="1">
    <location>
        <begin position="9"/>
        <end position="19"/>
    </location>
</feature>
<sequence>MGDFPLSFKSEHSRHDKGDSGGGGWMTHSEVAAAAPAFEPAQPQWGERGDTANAGGFDNSEGESWSTSQANLNLGSPTQSSGGGGGGGGGRWFASQFEQHSPANYKPTPIRHPDPTSSSFRPDAAPYEPLDSVTTPTKASMTESSRRRKAQQGQQFRICLPLIDVATDRRGHSRSTASKDSTTEADSSWSAASVEIETSNPEVSSNTYSRWAPEGYVPPPVKYPMKVLRKVSGASSATPPTSTAGGSTPPRAASADATGEPSTHIGVTSPPPSPSLSKLRSEMLKPSDADTTRPRFDQATKDMCGAAMMEHNSRILASLAGGLSESDLPEPQYEIKFDHPEKIFTPASFLDIPPHMKKPAAKPAPATRGGGGTPGDRSDLRQSSSSTQDPRAASSRVDIPRVQRSASLRVESPKSLEPNASSRSVTSGGPHGSPGSPNTTPTKVGSLGGGNTSSTSALHGMKGLMDHLREMYAEKLELQSTVRSLERDLAAQHQRTSIAEAQARMSQLKAHDFEIRLLEAIDRRAFLDLEIEDLKKQNQDLRQRNSELVTTSEKPASAETTAKSGLLRDPDFEKQYKELEAAKTALEKDKTALLADRSNLVNHLNASELDRASLTGRLLVAQQDAMELGNQLALEQRENARSQKLETAMVRGDKSKSAETETQTNEVSEIGLSSSNQEHRASRTYSQDELLALRKSPLIEKHESRFSQESREVLASAGPDHRTAQFTSEKSPTQVCYRTLHGRHVTQRIRVGASQH</sequence>
<dbReference type="OrthoDB" id="2536919at2759"/>
<feature type="region of interest" description="Disordered" evidence="1">
    <location>
        <begin position="346"/>
        <end position="458"/>
    </location>
</feature>
<feature type="region of interest" description="Disordered" evidence="1">
    <location>
        <begin position="231"/>
        <end position="305"/>
    </location>
</feature>
<proteinExistence type="predicted"/>
<evidence type="ECO:0000256" key="1">
    <source>
        <dbReference type="SAM" id="MobiDB-lite"/>
    </source>
</evidence>
<feature type="compositionally biased region" description="Low complexity" evidence="1">
    <location>
        <begin position="32"/>
        <end position="44"/>
    </location>
</feature>
<organism evidence="2 3">
    <name type="scientific">Microbotryum intermedium</name>
    <dbReference type="NCBI Taxonomy" id="269621"/>
    <lineage>
        <taxon>Eukaryota</taxon>
        <taxon>Fungi</taxon>
        <taxon>Dikarya</taxon>
        <taxon>Basidiomycota</taxon>
        <taxon>Pucciniomycotina</taxon>
        <taxon>Microbotryomycetes</taxon>
        <taxon>Microbotryales</taxon>
        <taxon>Microbotryaceae</taxon>
        <taxon>Microbotryum</taxon>
    </lineage>
</organism>
<feature type="compositionally biased region" description="Polar residues" evidence="1">
    <location>
        <begin position="62"/>
        <end position="80"/>
    </location>
</feature>
<dbReference type="EMBL" id="FMSP01000008">
    <property type="protein sequence ID" value="SCV72204.1"/>
    <property type="molecule type" value="Genomic_DNA"/>
</dbReference>
<feature type="compositionally biased region" description="Polar residues" evidence="1">
    <location>
        <begin position="174"/>
        <end position="209"/>
    </location>
</feature>
<evidence type="ECO:0000313" key="2">
    <source>
        <dbReference type="EMBL" id="SCV72204.1"/>
    </source>
</evidence>
<feature type="compositionally biased region" description="Basic and acidic residues" evidence="1">
    <location>
        <begin position="702"/>
        <end position="712"/>
    </location>
</feature>
<feature type="compositionally biased region" description="Basic and acidic residues" evidence="1">
    <location>
        <begin position="279"/>
        <end position="300"/>
    </location>
</feature>
<name>A0A238FJZ4_9BASI</name>
<feature type="region of interest" description="Disordered" evidence="1">
    <location>
        <begin position="702"/>
        <end position="730"/>
    </location>
</feature>
<accession>A0A238FJZ4</accession>
<feature type="compositionally biased region" description="Gly residues" evidence="1">
    <location>
        <begin position="81"/>
        <end position="91"/>
    </location>
</feature>
<feature type="region of interest" description="Disordered" evidence="1">
    <location>
        <begin position="647"/>
        <end position="681"/>
    </location>
</feature>
<feature type="compositionally biased region" description="Low complexity" evidence="1">
    <location>
        <begin position="232"/>
        <end position="250"/>
    </location>
</feature>
<feature type="region of interest" description="Disordered" evidence="1">
    <location>
        <begin position="1"/>
        <end position="216"/>
    </location>
</feature>
<dbReference type="AlphaFoldDB" id="A0A238FJZ4"/>
<reference evidence="3" key="1">
    <citation type="submission" date="2016-09" db="EMBL/GenBank/DDBJ databases">
        <authorList>
            <person name="Jeantristanb JTB J.-T."/>
            <person name="Ricardo R."/>
        </authorList>
    </citation>
    <scope>NUCLEOTIDE SEQUENCE [LARGE SCALE GENOMIC DNA]</scope>
</reference>
<keyword evidence="3" id="KW-1185">Reference proteome</keyword>
<gene>
    <name evidence="2" type="ORF">BQ2448_4898</name>
</gene>
<feature type="region of interest" description="Disordered" evidence="1">
    <location>
        <begin position="540"/>
        <end position="569"/>
    </location>
</feature>
<protein>
    <submittedName>
        <fullName evidence="2">BQ2448_4898 protein</fullName>
    </submittedName>
</protein>